<comment type="caution">
    <text evidence="5">The sequence shown here is derived from an EMBL/GenBank/DDBJ whole genome shotgun (WGS) entry which is preliminary data.</text>
</comment>
<evidence type="ECO:0000256" key="1">
    <source>
        <dbReference type="ARBA" id="ARBA00022723"/>
    </source>
</evidence>
<keyword evidence="3" id="KW-0411">Iron-sulfur</keyword>
<dbReference type="GO" id="GO:0046872">
    <property type="term" value="F:metal ion binding"/>
    <property type="evidence" value="ECO:0007669"/>
    <property type="project" value="UniProtKB-KW"/>
</dbReference>
<sequence length="228" mass="25511">MNDKELYDDLKQCALRLGAELFGVADLSKEKDKIEIDSEVLPDLNRGICLGVSLNPFIVSAIIELPTRLYSHHYKTTNTFLDILALKVAKYVINKGHRAVAIPASQILDWKKQTAHLSHKRMGYLAGIGWIGRNNLLVNERYGCQFRLVTILTDMPLAVDKPKDLTCAECVSCVKVCPADAIKENCEDFDHISCFEQLKAFQKKIPANQYICGICIKACKGNSKRALP</sequence>
<evidence type="ECO:0000313" key="5">
    <source>
        <dbReference type="EMBL" id="PIQ89300.1"/>
    </source>
</evidence>
<evidence type="ECO:0000256" key="2">
    <source>
        <dbReference type="ARBA" id="ARBA00023004"/>
    </source>
</evidence>
<keyword evidence="2" id="KW-0408">Iron</keyword>
<feature type="domain" description="4Fe-4S ferredoxin-type" evidence="4">
    <location>
        <begin position="155"/>
        <end position="187"/>
    </location>
</feature>
<proteinExistence type="predicted"/>
<evidence type="ECO:0000256" key="3">
    <source>
        <dbReference type="ARBA" id="ARBA00023014"/>
    </source>
</evidence>
<organism evidence="5 6">
    <name type="scientific">Candidatus Ghiorseimicrobium undicola</name>
    <dbReference type="NCBI Taxonomy" id="1974746"/>
    <lineage>
        <taxon>Bacteria</taxon>
        <taxon>Pseudomonadati</taxon>
        <taxon>Candidatus Omnitrophota</taxon>
        <taxon>Candidatus Ghiorseimicrobium</taxon>
    </lineage>
</organism>
<protein>
    <recommendedName>
        <fullName evidence="4">4Fe-4S ferredoxin-type domain-containing protein</fullName>
    </recommendedName>
</protein>
<dbReference type="AlphaFoldDB" id="A0A2H0LXZ8"/>
<reference evidence="5 6" key="1">
    <citation type="submission" date="2017-09" db="EMBL/GenBank/DDBJ databases">
        <title>Depth-based differentiation of microbial function through sediment-hosted aquifers and enrichment of novel symbionts in the deep terrestrial subsurface.</title>
        <authorList>
            <person name="Probst A.J."/>
            <person name="Ladd B."/>
            <person name="Jarett J.K."/>
            <person name="Geller-Mcgrath D.E."/>
            <person name="Sieber C.M."/>
            <person name="Emerson J.B."/>
            <person name="Anantharaman K."/>
            <person name="Thomas B.C."/>
            <person name="Malmstrom R."/>
            <person name="Stieglmeier M."/>
            <person name="Klingl A."/>
            <person name="Woyke T."/>
            <person name="Ryan C.M."/>
            <person name="Banfield J.F."/>
        </authorList>
    </citation>
    <scope>NUCLEOTIDE SEQUENCE [LARGE SCALE GENOMIC DNA]</scope>
    <source>
        <strain evidence="5">CG11_big_fil_rev_8_21_14_0_20_42_13</strain>
    </source>
</reference>
<dbReference type="PANTHER" id="PTHR42827:SF1">
    <property type="entry name" value="IRON-SULFUR CLUSTER-BINDING PROTEIN"/>
    <property type="match status" value="1"/>
</dbReference>
<dbReference type="Proteomes" id="UP000229641">
    <property type="component" value="Unassembled WGS sequence"/>
</dbReference>
<name>A0A2H0LXZ8_9BACT</name>
<dbReference type="PROSITE" id="PS51379">
    <property type="entry name" value="4FE4S_FER_2"/>
    <property type="match status" value="1"/>
</dbReference>
<accession>A0A2H0LXZ8</accession>
<dbReference type="EMBL" id="PCWA01000052">
    <property type="protein sequence ID" value="PIQ89300.1"/>
    <property type="molecule type" value="Genomic_DNA"/>
</dbReference>
<dbReference type="GO" id="GO:0051536">
    <property type="term" value="F:iron-sulfur cluster binding"/>
    <property type="evidence" value="ECO:0007669"/>
    <property type="project" value="UniProtKB-KW"/>
</dbReference>
<dbReference type="InterPro" id="IPR017900">
    <property type="entry name" value="4Fe4S_Fe_S_CS"/>
</dbReference>
<evidence type="ECO:0000259" key="4">
    <source>
        <dbReference type="PROSITE" id="PS51379"/>
    </source>
</evidence>
<gene>
    <name evidence="5" type="ORF">COV72_03670</name>
</gene>
<dbReference type="PROSITE" id="PS00198">
    <property type="entry name" value="4FE4S_FER_1"/>
    <property type="match status" value="1"/>
</dbReference>
<dbReference type="PANTHER" id="PTHR42827">
    <property type="entry name" value="IRON-SULFUR CLUSTER-BINDING PROTEIN-RELATED"/>
    <property type="match status" value="1"/>
</dbReference>
<evidence type="ECO:0000313" key="6">
    <source>
        <dbReference type="Proteomes" id="UP000229641"/>
    </source>
</evidence>
<keyword evidence="1" id="KW-0479">Metal-binding</keyword>
<dbReference type="InterPro" id="IPR017896">
    <property type="entry name" value="4Fe4S_Fe-S-bd"/>
</dbReference>